<dbReference type="PROSITE" id="PS50110">
    <property type="entry name" value="RESPONSE_REGULATORY"/>
    <property type="match status" value="1"/>
</dbReference>
<organism evidence="7 8">
    <name type="scientific">Faecalimonas umbilicata</name>
    <dbReference type="NCBI Taxonomy" id="1912855"/>
    <lineage>
        <taxon>Bacteria</taxon>
        <taxon>Bacillati</taxon>
        <taxon>Bacillota</taxon>
        <taxon>Clostridia</taxon>
        <taxon>Lachnospirales</taxon>
        <taxon>Lachnospiraceae</taxon>
        <taxon>Faecalimonas</taxon>
    </lineage>
</organism>
<dbReference type="InterPro" id="IPR007492">
    <property type="entry name" value="LytTR_DNA-bd_dom"/>
</dbReference>
<protein>
    <recommendedName>
        <fullName evidence="1">Stage 0 sporulation protein A homolog</fullName>
    </recommendedName>
</protein>
<evidence type="ECO:0000313" key="6">
    <source>
        <dbReference type="EMBL" id="GBU05469.1"/>
    </source>
</evidence>
<feature type="modified residue" description="4-aspartylphosphate" evidence="3">
    <location>
        <position position="52"/>
    </location>
</feature>
<keyword evidence="3" id="KW-0597">Phosphoprotein</keyword>
<dbReference type="InterPro" id="IPR046947">
    <property type="entry name" value="LytR-like"/>
</dbReference>
<feature type="domain" description="HTH LytTR-type" evidence="5">
    <location>
        <begin position="129"/>
        <end position="228"/>
    </location>
</feature>
<comment type="caution">
    <text evidence="7">The sequence shown here is derived from an EMBL/GenBank/DDBJ whole genome shotgun (WGS) entry which is preliminary data.</text>
</comment>
<comment type="function">
    <text evidence="2">May play the central regulatory role in sporulation. It may be an element of the effector pathway responsible for the activation of sporulation genes in response to nutritional stress. Spo0A may act in concert with spo0H (a sigma factor) to control the expression of some genes that are critical to the sporulation process.</text>
</comment>
<dbReference type="AlphaFoldDB" id="A0A4V2UNC7"/>
<dbReference type="GO" id="GO:0000156">
    <property type="term" value="F:phosphorelay response regulator activity"/>
    <property type="evidence" value="ECO:0007669"/>
    <property type="project" value="InterPro"/>
</dbReference>
<dbReference type="SUPFAM" id="SSF52172">
    <property type="entry name" value="CheY-like"/>
    <property type="match status" value="1"/>
</dbReference>
<dbReference type="Pfam" id="PF00072">
    <property type="entry name" value="Response_reg"/>
    <property type="match status" value="1"/>
</dbReference>
<dbReference type="Gene3D" id="3.40.50.2300">
    <property type="match status" value="1"/>
</dbReference>
<dbReference type="EMBL" id="BHEO01000008">
    <property type="protein sequence ID" value="GBU05469.1"/>
    <property type="molecule type" value="Genomic_DNA"/>
</dbReference>
<accession>A0A4V2UNC7</accession>
<dbReference type="Proteomes" id="UP000702954">
    <property type="component" value="Unassembled WGS sequence"/>
</dbReference>
<evidence type="ECO:0000313" key="8">
    <source>
        <dbReference type="Proteomes" id="UP000294613"/>
    </source>
</evidence>
<dbReference type="Pfam" id="PF04397">
    <property type="entry name" value="LytTR"/>
    <property type="match status" value="1"/>
</dbReference>
<gene>
    <name evidence="6" type="primary">rgbR_3</name>
    <name evidence="7" type="ORF">EDD74_13615</name>
    <name evidence="6" type="ORF">FAEUMB_20100</name>
</gene>
<dbReference type="GO" id="GO:0003677">
    <property type="term" value="F:DNA binding"/>
    <property type="evidence" value="ECO:0007669"/>
    <property type="project" value="UniProtKB-KW"/>
</dbReference>
<dbReference type="Gene3D" id="2.40.50.1020">
    <property type="entry name" value="LytTr DNA-binding domain"/>
    <property type="match status" value="1"/>
</dbReference>
<evidence type="ECO:0000313" key="9">
    <source>
        <dbReference type="Proteomes" id="UP000702954"/>
    </source>
</evidence>
<dbReference type="EMBL" id="SLZV01000036">
    <property type="protein sequence ID" value="TCS61581.1"/>
    <property type="molecule type" value="Genomic_DNA"/>
</dbReference>
<dbReference type="PANTHER" id="PTHR37299:SF1">
    <property type="entry name" value="STAGE 0 SPORULATION PROTEIN A HOMOLOG"/>
    <property type="match status" value="1"/>
</dbReference>
<evidence type="ECO:0000313" key="7">
    <source>
        <dbReference type="EMBL" id="TCS61581.1"/>
    </source>
</evidence>
<evidence type="ECO:0000259" key="5">
    <source>
        <dbReference type="PROSITE" id="PS50930"/>
    </source>
</evidence>
<proteinExistence type="predicted"/>
<dbReference type="InterPro" id="IPR001789">
    <property type="entry name" value="Sig_transdc_resp-reg_receiver"/>
</dbReference>
<dbReference type="PROSITE" id="PS50930">
    <property type="entry name" value="HTH_LYTTR"/>
    <property type="match status" value="1"/>
</dbReference>
<dbReference type="InterPro" id="IPR011006">
    <property type="entry name" value="CheY-like_superfamily"/>
</dbReference>
<sequence length="234" mass="27199">MPKIAVCDDDKESVIRLKEMILSAGISKEIDCYESGEKLVESDQNYDILFLDIDMGGMNGIETAKILREKDKNVKIIYVTSYAEYVHYAFAVHAFAYLLKPVSQEQVKAQLQEAISYYQKRKKEDEISIRFETKDGSELVRINDIYYFEYRERRVYVKTKKENLIIRGGIREIAERMKGYDFAVPHKSFVVNLFYVKAVKGYDIRMMDGSLIPLSQKKSTEFRSLLNKFLAGCI</sequence>
<evidence type="ECO:0000259" key="4">
    <source>
        <dbReference type="PROSITE" id="PS50110"/>
    </source>
</evidence>
<evidence type="ECO:0000256" key="3">
    <source>
        <dbReference type="PROSITE-ProRule" id="PRU00169"/>
    </source>
</evidence>
<feature type="domain" description="Response regulatory" evidence="4">
    <location>
        <begin position="3"/>
        <end position="115"/>
    </location>
</feature>
<reference evidence="6 9" key="1">
    <citation type="journal article" date="2018" name="Int. J. Syst. Evol. Microbiol.">
        <title>Draft Genome Sequence of Faecalimonas umbilicata JCM 30896T, an Acetate-Producing Bacterium Isolated from Human Feces.</title>
        <authorList>
            <person name="Sakamoto M."/>
            <person name="Ikeyama N."/>
            <person name="Yuki M."/>
            <person name="Ohkuma M."/>
        </authorList>
    </citation>
    <scope>NUCLEOTIDE SEQUENCE [LARGE SCALE GENOMIC DNA]</scope>
    <source>
        <strain evidence="6 9">EGH7</strain>
    </source>
</reference>
<dbReference type="Proteomes" id="UP000294613">
    <property type="component" value="Unassembled WGS sequence"/>
</dbReference>
<dbReference type="PANTHER" id="PTHR37299">
    <property type="entry name" value="TRANSCRIPTIONAL REGULATOR-RELATED"/>
    <property type="match status" value="1"/>
</dbReference>
<keyword evidence="6" id="KW-0238">DNA-binding</keyword>
<evidence type="ECO:0000256" key="1">
    <source>
        <dbReference type="ARBA" id="ARBA00018672"/>
    </source>
</evidence>
<dbReference type="SMART" id="SM00850">
    <property type="entry name" value="LytTR"/>
    <property type="match status" value="1"/>
</dbReference>
<name>A0A4V2UNC7_9FIRM</name>
<dbReference type="SMART" id="SM00448">
    <property type="entry name" value="REC"/>
    <property type="match status" value="1"/>
</dbReference>
<keyword evidence="9" id="KW-1185">Reference proteome</keyword>
<reference evidence="7 8" key="2">
    <citation type="submission" date="2019-03" db="EMBL/GenBank/DDBJ databases">
        <title>Genomic Encyclopedia of Type Strains, Phase IV (KMG-IV): sequencing the most valuable type-strain genomes for metagenomic binning, comparative biology and taxonomic classification.</title>
        <authorList>
            <person name="Goeker M."/>
        </authorList>
    </citation>
    <scope>NUCLEOTIDE SEQUENCE [LARGE SCALE GENOMIC DNA]</scope>
    <source>
        <strain evidence="7 8">DSM 103426</strain>
    </source>
</reference>
<evidence type="ECO:0000256" key="2">
    <source>
        <dbReference type="ARBA" id="ARBA00024867"/>
    </source>
</evidence>